<accession>A0A0F4QLP5</accession>
<dbReference type="SUPFAM" id="SSF47384">
    <property type="entry name" value="Homodimeric domain of signal transducing histidine kinase"/>
    <property type="match status" value="1"/>
</dbReference>
<dbReference type="GO" id="GO:0000155">
    <property type="term" value="F:phosphorelay sensor kinase activity"/>
    <property type="evidence" value="ECO:0007669"/>
    <property type="project" value="InterPro"/>
</dbReference>
<protein>
    <recommendedName>
        <fullName evidence="2">histidine kinase</fullName>
        <ecNumber evidence="2">2.7.13.3</ecNumber>
    </recommendedName>
</protein>
<keyword evidence="3" id="KW-0597">Phosphoprotein</keyword>
<proteinExistence type="predicted"/>
<dbReference type="AlphaFoldDB" id="A0A0F4QLP5"/>
<evidence type="ECO:0000256" key="4">
    <source>
        <dbReference type="SAM" id="Coils"/>
    </source>
</evidence>
<dbReference type="Gene3D" id="3.30.565.10">
    <property type="entry name" value="Histidine kinase-like ATPase, C-terminal domain"/>
    <property type="match status" value="1"/>
</dbReference>
<dbReference type="PROSITE" id="PS50109">
    <property type="entry name" value="HIS_KIN"/>
    <property type="match status" value="1"/>
</dbReference>
<dbReference type="EMBL" id="JXYA01000026">
    <property type="protein sequence ID" value="KJZ08551.1"/>
    <property type="molecule type" value="Genomic_DNA"/>
</dbReference>
<dbReference type="InterPro" id="IPR003661">
    <property type="entry name" value="HisK_dim/P_dom"/>
</dbReference>
<dbReference type="CDD" id="cd00082">
    <property type="entry name" value="HisKA"/>
    <property type="match status" value="1"/>
</dbReference>
<dbReference type="InterPro" id="IPR005467">
    <property type="entry name" value="His_kinase_dom"/>
</dbReference>
<dbReference type="PANTHER" id="PTHR43065">
    <property type="entry name" value="SENSOR HISTIDINE KINASE"/>
    <property type="match status" value="1"/>
</dbReference>
<reference evidence="6 7" key="1">
    <citation type="journal article" date="2015" name="BMC Genomics">
        <title>Genome mining reveals unlocked bioactive potential of marine Gram-negative bacteria.</title>
        <authorList>
            <person name="Machado H."/>
            <person name="Sonnenschein E.C."/>
            <person name="Melchiorsen J."/>
            <person name="Gram L."/>
        </authorList>
    </citation>
    <scope>NUCLEOTIDE SEQUENCE [LARGE SCALE GENOMIC DNA]</scope>
    <source>
        <strain evidence="6 7">S2471</strain>
    </source>
</reference>
<feature type="coiled-coil region" evidence="4">
    <location>
        <begin position="12"/>
        <end position="57"/>
    </location>
</feature>
<dbReference type="InterPro" id="IPR003594">
    <property type="entry name" value="HATPase_dom"/>
</dbReference>
<sequence length="322" mass="35411">MAQNDNEYYKAYQREKQARDELETLLEDKTRSLYLANQELEANLAQLKRQHAAILQSEKMATLGVMSAGVAHEINNPLAYVNSNISTLGQVSEGVSDLIKASQLFTDNGLDQQAFKETVKALEAKYQLGFFAEDAQELIEDCQDGCQRIAVIVASLLDFARPKNNEFVMADMTEAIDSALGLLANQLKHIELVVEKAEIPLSFCNLAALNQVIINLLINAKYACEQAKTKGICQTPLIKLLLRHANRQLLIEVIDNGTGIEESQIEHVFEPFFTTKPVGQGTGMGLAVAYGIVSEHKGTINIESKPNQGTKVTVTLPVCTSD</sequence>
<dbReference type="RefSeq" id="WP_046005204.1">
    <property type="nucleotide sequence ID" value="NZ_JXYA01000026.1"/>
</dbReference>
<dbReference type="EC" id="2.7.13.3" evidence="2"/>
<dbReference type="OrthoDB" id="9772100at2"/>
<dbReference type="Proteomes" id="UP000033452">
    <property type="component" value="Unassembled WGS sequence"/>
</dbReference>
<gene>
    <name evidence="6" type="ORF">TW77_11915</name>
</gene>
<dbReference type="SUPFAM" id="SSF55874">
    <property type="entry name" value="ATPase domain of HSP90 chaperone/DNA topoisomerase II/histidine kinase"/>
    <property type="match status" value="1"/>
</dbReference>
<dbReference type="Gene3D" id="1.10.287.130">
    <property type="match status" value="1"/>
</dbReference>
<dbReference type="InterPro" id="IPR004358">
    <property type="entry name" value="Sig_transdc_His_kin-like_C"/>
</dbReference>
<dbReference type="Pfam" id="PF02518">
    <property type="entry name" value="HATPase_c"/>
    <property type="match status" value="1"/>
</dbReference>
<keyword evidence="7" id="KW-1185">Reference proteome</keyword>
<dbReference type="PATRIC" id="fig|43658.5.peg.2523"/>
<dbReference type="InterPro" id="IPR036890">
    <property type="entry name" value="HATPase_C_sf"/>
</dbReference>
<dbReference type="PANTHER" id="PTHR43065:SF50">
    <property type="entry name" value="HISTIDINE KINASE"/>
    <property type="match status" value="1"/>
</dbReference>
<evidence type="ECO:0000313" key="7">
    <source>
        <dbReference type="Proteomes" id="UP000033452"/>
    </source>
</evidence>
<organism evidence="6 7">
    <name type="scientific">Pseudoalteromonas rubra</name>
    <dbReference type="NCBI Taxonomy" id="43658"/>
    <lineage>
        <taxon>Bacteria</taxon>
        <taxon>Pseudomonadati</taxon>
        <taxon>Pseudomonadota</taxon>
        <taxon>Gammaproteobacteria</taxon>
        <taxon>Alteromonadales</taxon>
        <taxon>Pseudoalteromonadaceae</taxon>
        <taxon>Pseudoalteromonas</taxon>
    </lineage>
</organism>
<comment type="caution">
    <text evidence="6">The sequence shown here is derived from an EMBL/GenBank/DDBJ whole genome shotgun (WGS) entry which is preliminary data.</text>
</comment>
<evidence type="ECO:0000256" key="1">
    <source>
        <dbReference type="ARBA" id="ARBA00000085"/>
    </source>
</evidence>
<evidence type="ECO:0000313" key="6">
    <source>
        <dbReference type="EMBL" id="KJZ08551.1"/>
    </source>
</evidence>
<keyword evidence="4" id="KW-0175">Coiled coil</keyword>
<evidence type="ECO:0000256" key="3">
    <source>
        <dbReference type="ARBA" id="ARBA00022553"/>
    </source>
</evidence>
<name>A0A0F4QLP5_9GAMM</name>
<comment type="catalytic activity">
    <reaction evidence="1">
        <text>ATP + protein L-histidine = ADP + protein N-phospho-L-histidine.</text>
        <dbReference type="EC" id="2.7.13.3"/>
    </reaction>
</comment>
<dbReference type="InterPro" id="IPR036097">
    <property type="entry name" value="HisK_dim/P_sf"/>
</dbReference>
<feature type="domain" description="Histidine kinase" evidence="5">
    <location>
        <begin position="69"/>
        <end position="320"/>
    </location>
</feature>
<evidence type="ECO:0000256" key="2">
    <source>
        <dbReference type="ARBA" id="ARBA00012438"/>
    </source>
</evidence>
<evidence type="ECO:0000259" key="5">
    <source>
        <dbReference type="PROSITE" id="PS50109"/>
    </source>
</evidence>
<dbReference type="SMART" id="SM00387">
    <property type="entry name" value="HATPase_c"/>
    <property type="match status" value="1"/>
</dbReference>
<dbReference type="PRINTS" id="PR00344">
    <property type="entry name" value="BCTRLSENSOR"/>
</dbReference>